<protein>
    <submittedName>
        <fullName evidence="3">OLC1v1001076C1</fullName>
    </submittedName>
</protein>
<evidence type="ECO:0000313" key="3">
    <source>
        <dbReference type="EMBL" id="CAI9102756.1"/>
    </source>
</evidence>
<dbReference type="PANTHER" id="PTHR31286">
    <property type="entry name" value="GLYCINE-RICH CELL WALL STRUCTURAL PROTEIN 1.8-LIKE"/>
    <property type="match status" value="1"/>
</dbReference>
<evidence type="ECO:0000313" key="4">
    <source>
        <dbReference type="Proteomes" id="UP001161247"/>
    </source>
</evidence>
<keyword evidence="4" id="KW-1185">Reference proteome</keyword>
<dbReference type="InterPro" id="IPR036875">
    <property type="entry name" value="Znf_CCHC_sf"/>
</dbReference>
<dbReference type="InterPro" id="IPR044730">
    <property type="entry name" value="RNase_H-like_dom_plant"/>
</dbReference>
<dbReference type="InterPro" id="IPR025558">
    <property type="entry name" value="DUF4283"/>
</dbReference>
<dbReference type="SUPFAM" id="SSF57756">
    <property type="entry name" value="Retrovirus zinc finger-like domains"/>
    <property type="match status" value="1"/>
</dbReference>
<dbReference type="InterPro" id="IPR001878">
    <property type="entry name" value="Znf_CCHC"/>
</dbReference>
<feature type="domain" description="CCHC-type" evidence="2">
    <location>
        <begin position="450"/>
        <end position="466"/>
    </location>
</feature>
<dbReference type="Gene3D" id="4.10.60.10">
    <property type="entry name" value="Zinc finger, CCHC-type"/>
    <property type="match status" value="1"/>
</dbReference>
<evidence type="ECO:0000259" key="2">
    <source>
        <dbReference type="SMART" id="SM00343"/>
    </source>
</evidence>
<dbReference type="InterPro" id="IPR002156">
    <property type="entry name" value="RNaseH_domain"/>
</dbReference>
<name>A0AAV1D647_OLDCO</name>
<dbReference type="SMART" id="SM00343">
    <property type="entry name" value="ZnF_C2HC"/>
    <property type="match status" value="3"/>
</dbReference>
<feature type="compositionally biased region" description="Acidic residues" evidence="1">
    <location>
        <begin position="574"/>
        <end position="583"/>
    </location>
</feature>
<dbReference type="GO" id="GO:0003676">
    <property type="term" value="F:nucleic acid binding"/>
    <property type="evidence" value="ECO:0007669"/>
    <property type="project" value="InterPro"/>
</dbReference>
<accession>A0AAV1D647</accession>
<dbReference type="EMBL" id="OX459121">
    <property type="protein sequence ID" value="CAI9102756.1"/>
    <property type="molecule type" value="Genomic_DNA"/>
</dbReference>
<feature type="domain" description="CCHC-type" evidence="2">
    <location>
        <begin position="104"/>
        <end position="120"/>
    </location>
</feature>
<dbReference type="GO" id="GO:0004523">
    <property type="term" value="F:RNA-DNA hybrid ribonuclease activity"/>
    <property type="evidence" value="ECO:0007669"/>
    <property type="project" value="InterPro"/>
</dbReference>
<feature type="region of interest" description="Disordered" evidence="1">
    <location>
        <begin position="1"/>
        <end position="32"/>
    </location>
</feature>
<dbReference type="Pfam" id="PF13456">
    <property type="entry name" value="RVT_3"/>
    <property type="match status" value="1"/>
</dbReference>
<proteinExistence type="predicted"/>
<dbReference type="SUPFAM" id="SSF53098">
    <property type="entry name" value="Ribonuclease H-like"/>
    <property type="match status" value="1"/>
</dbReference>
<dbReference type="Gene3D" id="3.30.420.10">
    <property type="entry name" value="Ribonuclease H-like superfamily/Ribonuclease H"/>
    <property type="match status" value="1"/>
</dbReference>
<dbReference type="Proteomes" id="UP001161247">
    <property type="component" value="Chromosome 4"/>
</dbReference>
<dbReference type="InterPro" id="IPR036397">
    <property type="entry name" value="RNaseH_sf"/>
</dbReference>
<organism evidence="3 4">
    <name type="scientific">Oldenlandia corymbosa var. corymbosa</name>
    <dbReference type="NCBI Taxonomy" id="529605"/>
    <lineage>
        <taxon>Eukaryota</taxon>
        <taxon>Viridiplantae</taxon>
        <taxon>Streptophyta</taxon>
        <taxon>Embryophyta</taxon>
        <taxon>Tracheophyta</taxon>
        <taxon>Spermatophyta</taxon>
        <taxon>Magnoliopsida</taxon>
        <taxon>eudicotyledons</taxon>
        <taxon>Gunneridae</taxon>
        <taxon>Pentapetalae</taxon>
        <taxon>asterids</taxon>
        <taxon>lamiids</taxon>
        <taxon>Gentianales</taxon>
        <taxon>Rubiaceae</taxon>
        <taxon>Rubioideae</taxon>
        <taxon>Spermacoceae</taxon>
        <taxon>Hedyotis-Oldenlandia complex</taxon>
        <taxon>Oldenlandia</taxon>
    </lineage>
</organism>
<dbReference type="AlphaFoldDB" id="A0AAV1D647"/>
<feature type="compositionally biased region" description="Basic and acidic residues" evidence="1">
    <location>
        <begin position="590"/>
        <end position="601"/>
    </location>
</feature>
<evidence type="ECO:0000256" key="1">
    <source>
        <dbReference type="SAM" id="MobiDB-lite"/>
    </source>
</evidence>
<dbReference type="GO" id="GO:0008270">
    <property type="term" value="F:zinc ion binding"/>
    <property type="evidence" value="ECO:0007669"/>
    <property type="project" value="InterPro"/>
</dbReference>
<dbReference type="InterPro" id="IPR040256">
    <property type="entry name" value="At4g02000-like"/>
</dbReference>
<feature type="region of interest" description="Disordered" evidence="1">
    <location>
        <begin position="58"/>
        <end position="102"/>
    </location>
</feature>
<feature type="domain" description="CCHC-type" evidence="2">
    <location>
        <begin position="153"/>
        <end position="169"/>
    </location>
</feature>
<feature type="region of interest" description="Disordered" evidence="1">
    <location>
        <begin position="568"/>
        <end position="601"/>
    </location>
</feature>
<sequence>MPLSWPKPKQAPIKPPYFRVQPGRKVGPGKNKCGYCRGSHSKKTCPYLKEARAAGIKLPTIPLKGNPPKPKKMGRPPKPKNNPTVEGTSSLPRRRDRKSTAKSVCKNCNQMGHFQSICPALERRRQMCRALSEATLNLTRTHEIELQEPVVSECAACDTTIHTVETCPSLKYSTSLEEEHLRSNHNGDNAQLEEKRYLHSYFSFSPLNPSHQTKPAATIYGLMAGSSSPVAPSEPPRSFASFFQKPFNVVDNKDSLVKPIKFINGTPTLEYEEDEFERLDAPHRLCLVGKFSYGRPKMDEIHKEFKKIGFNGAYTLGLMNPRHVLIRFEQEDDYQRCWIRTFWNIGGFSMRILKWTPGFRFEEDPQVVPIWVSFFDLPIEYMHPEVIYSMATALGQPLKVDTPTLNMTRPSVARFCVEVDLTKELVKSVKIGKKGRKHEQFFTFEHVPFYCRKCCKIEHKESDCRMGKPSQKNPLESPVPNVGKIVTEKLTTTTTGSLNLITVAQASNPFSVLRNLGNDDTAMIEDSEEEEVVFTEEIAAPKQQQLQDDLQHMSLVLKLMGEKLCDDSVTGTVSEDDEEESAAEEFSWSEGERDGAHVERSETGRKKAAIFQFILDALEVKLSNWKNKFLSQGGRLVLIKHVMSAIPIHVFAAIEPPKSILNAIAHRCQWFLWEGVEGDGKKHWRSWNRLTYPVLENGVGLRNFQEVWNFFAELFGQVAHGSSLREYLNSWWISGNFKTAIGVIKKVLPSFIVWELWKARNKFFFGNVDSTFSGVIKAIKEHLHGMMLVHRLKARNVVERESLQLIFPNTPFSLKQKKVRKVSWQQQHKHVLNTDGSSNSQAAGYGFVIRGEKGFFLYGEVGFLGSGDSLQAEVYGLLFGVRKCEHLDLFQVEVQTDNQFLANILASGGPCPWRFYFELREIRAILERRDYSIHHIYREANAVADSLARCASDEVSAEFFSLGDLPNFTRGLITLD</sequence>
<dbReference type="Pfam" id="PF14111">
    <property type="entry name" value="DUF4283"/>
    <property type="match status" value="1"/>
</dbReference>
<gene>
    <name evidence="3" type="ORF">OLC1_LOCUS12054</name>
</gene>
<feature type="compositionally biased region" description="Basic residues" evidence="1">
    <location>
        <begin position="69"/>
        <end position="78"/>
    </location>
</feature>
<dbReference type="InterPro" id="IPR012337">
    <property type="entry name" value="RNaseH-like_sf"/>
</dbReference>
<dbReference type="PANTHER" id="PTHR31286:SF179">
    <property type="entry name" value="RNASE H TYPE-1 DOMAIN-CONTAINING PROTEIN"/>
    <property type="match status" value="1"/>
</dbReference>
<reference evidence="3" key="1">
    <citation type="submission" date="2023-03" db="EMBL/GenBank/DDBJ databases">
        <authorList>
            <person name="Julca I."/>
        </authorList>
    </citation>
    <scope>NUCLEOTIDE SEQUENCE</scope>
</reference>
<dbReference type="CDD" id="cd06222">
    <property type="entry name" value="RNase_H_like"/>
    <property type="match status" value="1"/>
</dbReference>